<dbReference type="Gene3D" id="3.40.80.10">
    <property type="entry name" value="Peptidoglycan recognition protein-like"/>
    <property type="match status" value="1"/>
</dbReference>
<dbReference type="SUPFAM" id="SSF55846">
    <property type="entry name" value="N-acetylmuramoyl-L-alanine amidase-like"/>
    <property type="match status" value="1"/>
</dbReference>
<dbReference type="GO" id="GO:0009254">
    <property type="term" value="P:peptidoglycan turnover"/>
    <property type="evidence" value="ECO:0007669"/>
    <property type="project" value="TreeGrafter"/>
</dbReference>
<sequence>MAMALSAASTPARCVPRPMHRPRPSRRYPPLKASPLKSQNFGERRDGLRPELVVIHYTAMKDCAAAAKALCDPLRQVSAHYLIGRDGEVFNLVPEAMRAWHAGAGEWRGRGDVNSRSIGIELDNDGLSPFSEPLLTALETLLGSRLLADWGIGPEGVIGHSDMAPGRKIDPGRRFDWQRLARQGLAVWSEATGKAVDAARFRTDALAFGYPDVEADLLLEIVRMRFRPWAHGPLDGDDCAVMADLAARYGYGS</sequence>
<dbReference type="Proteomes" id="UP000693972">
    <property type="component" value="Unassembled WGS sequence"/>
</dbReference>
<dbReference type="CDD" id="cd06583">
    <property type="entry name" value="PGRP"/>
    <property type="match status" value="1"/>
</dbReference>
<keyword evidence="8" id="KW-1185">Reference proteome</keyword>
<evidence type="ECO:0000256" key="3">
    <source>
        <dbReference type="ARBA" id="ARBA00022801"/>
    </source>
</evidence>
<comment type="catalytic activity">
    <reaction evidence="1">
        <text>Hydrolyzes the link between N-acetylmuramoyl residues and L-amino acid residues in certain cell-wall glycopeptides.</text>
        <dbReference type="EC" id="3.5.1.28"/>
    </reaction>
</comment>
<organism evidence="7">
    <name type="scientific">Gymnodinialimonas phycosphaerae</name>
    <dbReference type="NCBI Taxonomy" id="2841589"/>
    <lineage>
        <taxon>Bacteria</taxon>
        <taxon>Pseudomonadati</taxon>
        <taxon>Pseudomonadota</taxon>
        <taxon>Alphaproteobacteria</taxon>
        <taxon>Rhodobacterales</taxon>
        <taxon>Paracoccaceae</taxon>
        <taxon>Gymnodinialimonas</taxon>
    </lineage>
</organism>
<keyword evidence="3 7" id="KW-0378">Hydrolase</keyword>
<evidence type="ECO:0000256" key="4">
    <source>
        <dbReference type="ARBA" id="ARBA00023316"/>
    </source>
</evidence>
<evidence type="ECO:0000259" key="6">
    <source>
        <dbReference type="SMART" id="SM00644"/>
    </source>
</evidence>
<name>A0A975TUT2_9RHOB</name>
<dbReference type="PANTHER" id="PTHR30417">
    <property type="entry name" value="N-ACETYLMURAMOYL-L-ALANINE AMIDASE AMID"/>
    <property type="match status" value="1"/>
</dbReference>
<evidence type="ECO:0000256" key="5">
    <source>
        <dbReference type="SAM" id="MobiDB-lite"/>
    </source>
</evidence>
<dbReference type="InterPro" id="IPR051206">
    <property type="entry name" value="NAMLAA_amidase_2"/>
</dbReference>
<dbReference type="PANTHER" id="PTHR30417:SF1">
    <property type="entry name" value="N-ACETYLMURAMOYL-L-ALANINE AMIDASE AMID"/>
    <property type="match status" value="1"/>
</dbReference>
<dbReference type="EMBL" id="CP078073">
    <property type="protein sequence ID" value="QXL87840.1"/>
    <property type="molecule type" value="Genomic_DNA"/>
</dbReference>
<dbReference type="GO" id="GO:0008745">
    <property type="term" value="F:N-acetylmuramoyl-L-alanine amidase activity"/>
    <property type="evidence" value="ECO:0007669"/>
    <property type="project" value="UniProtKB-EC"/>
</dbReference>
<dbReference type="GO" id="GO:0009253">
    <property type="term" value="P:peptidoglycan catabolic process"/>
    <property type="evidence" value="ECO:0007669"/>
    <property type="project" value="InterPro"/>
</dbReference>
<dbReference type="SMART" id="SM00644">
    <property type="entry name" value="Ami_2"/>
    <property type="match status" value="1"/>
</dbReference>
<dbReference type="EC" id="3.5.1.28" evidence="2"/>
<reference evidence="7 8" key="1">
    <citation type="submission" date="2021-07" db="EMBL/GenBank/DDBJ databases">
        <title>Karlodiniumbacter phycospheric gen. nov., sp. nov., a phycosphere bacterium isolated from karlodinium veneficum.</title>
        <authorList>
            <person name="Peng Y."/>
            <person name="Jiang L."/>
            <person name="Lee J."/>
        </authorList>
    </citation>
    <scope>NUCLEOTIDE SEQUENCE</scope>
    <source>
        <strain evidence="7 8">N5</strain>
    </source>
</reference>
<accession>A0A975TUT2</accession>
<dbReference type="GO" id="GO:0071555">
    <property type="term" value="P:cell wall organization"/>
    <property type="evidence" value="ECO:0007669"/>
    <property type="project" value="UniProtKB-KW"/>
</dbReference>
<protein>
    <recommendedName>
        <fullName evidence="2">N-acetylmuramoyl-L-alanine amidase</fullName>
        <ecNumber evidence="2">3.5.1.28</ecNumber>
    </recommendedName>
</protein>
<dbReference type="Pfam" id="PF01510">
    <property type="entry name" value="Amidase_2"/>
    <property type="match status" value="1"/>
</dbReference>
<dbReference type="InterPro" id="IPR036505">
    <property type="entry name" value="Amidase/PGRP_sf"/>
</dbReference>
<dbReference type="AlphaFoldDB" id="A0A975TUT2"/>
<gene>
    <name evidence="7" type="ORF">KUL25_20985</name>
</gene>
<evidence type="ECO:0000313" key="8">
    <source>
        <dbReference type="Proteomes" id="UP000693972"/>
    </source>
</evidence>
<keyword evidence="4" id="KW-0961">Cell wall biogenesis/degradation</keyword>
<feature type="domain" description="N-acetylmuramoyl-L-alanine amidase" evidence="6">
    <location>
        <begin position="38"/>
        <end position="172"/>
    </location>
</feature>
<evidence type="ECO:0000313" key="7">
    <source>
        <dbReference type="EMBL" id="QXL87840.1"/>
    </source>
</evidence>
<proteinExistence type="predicted"/>
<evidence type="ECO:0000256" key="2">
    <source>
        <dbReference type="ARBA" id="ARBA00011901"/>
    </source>
</evidence>
<dbReference type="InterPro" id="IPR002502">
    <property type="entry name" value="Amidase_domain"/>
</dbReference>
<dbReference type="EMBL" id="JAIMBW010000001">
    <property type="protein sequence ID" value="MBY4895244.1"/>
    <property type="molecule type" value="Genomic_DNA"/>
</dbReference>
<feature type="region of interest" description="Disordered" evidence="5">
    <location>
        <begin position="1"/>
        <end position="43"/>
    </location>
</feature>
<evidence type="ECO:0000256" key="1">
    <source>
        <dbReference type="ARBA" id="ARBA00001561"/>
    </source>
</evidence>